<feature type="region of interest" description="Disordered" evidence="1">
    <location>
        <begin position="623"/>
        <end position="651"/>
    </location>
</feature>
<dbReference type="STRING" id="765440.A0A0C3AVL2"/>
<name>A0A0C3AVL2_PILCF</name>
<evidence type="ECO:0000256" key="1">
    <source>
        <dbReference type="SAM" id="MobiDB-lite"/>
    </source>
</evidence>
<organism evidence="2 3">
    <name type="scientific">Piloderma croceum (strain F 1598)</name>
    <dbReference type="NCBI Taxonomy" id="765440"/>
    <lineage>
        <taxon>Eukaryota</taxon>
        <taxon>Fungi</taxon>
        <taxon>Dikarya</taxon>
        <taxon>Basidiomycota</taxon>
        <taxon>Agaricomycotina</taxon>
        <taxon>Agaricomycetes</taxon>
        <taxon>Agaricomycetidae</taxon>
        <taxon>Atheliales</taxon>
        <taxon>Atheliaceae</taxon>
        <taxon>Piloderma</taxon>
    </lineage>
</organism>
<reference evidence="2 3" key="1">
    <citation type="submission" date="2014-04" db="EMBL/GenBank/DDBJ databases">
        <authorList>
            <consortium name="DOE Joint Genome Institute"/>
            <person name="Kuo A."/>
            <person name="Tarkka M."/>
            <person name="Buscot F."/>
            <person name="Kohler A."/>
            <person name="Nagy L.G."/>
            <person name="Floudas D."/>
            <person name="Copeland A."/>
            <person name="Barry K.W."/>
            <person name="Cichocki N."/>
            <person name="Veneault-Fourrey C."/>
            <person name="LaButti K."/>
            <person name="Lindquist E.A."/>
            <person name="Lipzen A."/>
            <person name="Lundell T."/>
            <person name="Morin E."/>
            <person name="Murat C."/>
            <person name="Sun H."/>
            <person name="Tunlid A."/>
            <person name="Henrissat B."/>
            <person name="Grigoriev I.V."/>
            <person name="Hibbett D.S."/>
            <person name="Martin F."/>
            <person name="Nordberg H.P."/>
            <person name="Cantor M.N."/>
            <person name="Hua S.X."/>
        </authorList>
    </citation>
    <scope>NUCLEOTIDE SEQUENCE [LARGE SCALE GENOMIC DNA]</scope>
    <source>
        <strain evidence="2 3">F 1598</strain>
    </source>
</reference>
<feature type="region of interest" description="Disordered" evidence="1">
    <location>
        <begin position="45"/>
        <end position="123"/>
    </location>
</feature>
<gene>
    <name evidence="2" type="ORF">PILCRDRAFT_11475</name>
</gene>
<dbReference type="Pfam" id="PF18759">
    <property type="entry name" value="Plavaka"/>
    <property type="match status" value="1"/>
</dbReference>
<evidence type="ECO:0008006" key="4">
    <source>
        <dbReference type="Google" id="ProtNLM"/>
    </source>
</evidence>
<evidence type="ECO:0000313" key="3">
    <source>
        <dbReference type="Proteomes" id="UP000054166"/>
    </source>
</evidence>
<protein>
    <recommendedName>
        <fullName evidence="4">Transposase domain-containing protein</fullName>
    </recommendedName>
</protein>
<feature type="compositionally biased region" description="Acidic residues" evidence="1">
    <location>
        <begin position="110"/>
        <end position="119"/>
    </location>
</feature>
<proteinExistence type="predicted"/>
<evidence type="ECO:0000313" key="2">
    <source>
        <dbReference type="EMBL" id="KIM78018.1"/>
    </source>
</evidence>
<feature type="compositionally biased region" description="Acidic residues" evidence="1">
    <location>
        <begin position="626"/>
        <end position="647"/>
    </location>
</feature>
<dbReference type="InParanoid" id="A0A0C3AVL2"/>
<accession>A0A0C3AVL2</accession>
<sequence>MPSVHYCAFCHGQVPTIDGIKRHYARKADCRKKFQAEIGKSIVTVFDDEIPDPPQSAPSPEALSSDEGSQPDNIDVPMAGDDFIPGRTHSRSPTADENQSGQQSKRAWVEEVEDEDSPEVDSLATGPEWTCEIVTVHGNKVGQDGTMMTEDLELWKRDPVECVKELIGNPAFQNLVSYVPQRAYADKAGLKRIFDEMWTADWWWDTQGKLPDGAVIAPVILASDKTQLSQFHGDKQAWPVYLTIGNIEKETRRKPSAHATVLVGYIPVTKLDCFTKAARPLAGYRLFHLCMSKLLKPLVEAGKHGVEMVCADGFIRRVYPILAAYVADHPEQCLVACCKENRCPRCVVHPNQRGDLVDSVLRDPERILKVLERKRKGRKPRQFDDEGLRAVFNPFWKDLPHANIFAAITPDILHQLHKGVFKDHLVKWCTSLVGEAEIDARFKAMKGYPGLWHFKKGISLVSQWTGAEHKQMQRVFVALLAGAPNVDDCVLMVVRALTDFIYYAQFQLHTSDTLDVMQSCLDTFHNHKDIFIELGLREDFNIPKFHAMQHYINAIRALGSADGYNTEFSERLHIDYVKEGYRASNKRDYVEQMALWLQRQEAIDSHSAYLTWTHATVKSIPLPSDSDFDDNETPESEAPNDDDDIIPDDDRPLYHVAKNSPLPHLPVARLEDAFGAVDFLPVLTAFLKVNIPRSPATFIQPSTMDRFDVYNQVTLHLPPNPYLSSEPLTTRIHATAAVPAKGRKPGTPAHFDTAMVIDRQGDGTSMLRVAQVRVLFKLPVQFGTFPHPLAYVEWFTPLRDPEPIVGMFKISRSTRNHRRNAAVVSVGDIMEDSHLSVFARGEIDPTWTSDNILDVGTLFYVNRYIDINRFSTSM</sequence>
<dbReference type="AlphaFoldDB" id="A0A0C3AVL2"/>
<reference evidence="3" key="2">
    <citation type="submission" date="2015-01" db="EMBL/GenBank/DDBJ databases">
        <title>Evolutionary Origins and Diversification of the Mycorrhizal Mutualists.</title>
        <authorList>
            <consortium name="DOE Joint Genome Institute"/>
            <consortium name="Mycorrhizal Genomics Consortium"/>
            <person name="Kohler A."/>
            <person name="Kuo A."/>
            <person name="Nagy L.G."/>
            <person name="Floudas D."/>
            <person name="Copeland A."/>
            <person name="Barry K.W."/>
            <person name="Cichocki N."/>
            <person name="Veneault-Fourrey C."/>
            <person name="LaButti K."/>
            <person name="Lindquist E.A."/>
            <person name="Lipzen A."/>
            <person name="Lundell T."/>
            <person name="Morin E."/>
            <person name="Murat C."/>
            <person name="Riley R."/>
            <person name="Ohm R."/>
            <person name="Sun H."/>
            <person name="Tunlid A."/>
            <person name="Henrissat B."/>
            <person name="Grigoriev I.V."/>
            <person name="Hibbett D.S."/>
            <person name="Martin F."/>
        </authorList>
    </citation>
    <scope>NUCLEOTIDE SEQUENCE [LARGE SCALE GENOMIC DNA]</scope>
    <source>
        <strain evidence="3">F 1598</strain>
    </source>
</reference>
<feature type="compositionally biased region" description="Polar residues" evidence="1">
    <location>
        <begin position="91"/>
        <end position="105"/>
    </location>
</feature>
<dbReference type="Proteomes" id="UP000054166">
    <property type="component" value="Unassembled WGS sequence"/>
</dbReference>
<dbReference type="EMBL" id="KN833019">
    <property type="protein sequence ID" value="KIM78018.1"/>
    <property type="molecule type" value="Genomic_DNA"/>
</dbReference>
<dbReference type="HOGENOM" id="CLU_006344_4_2_1"/>
<keyword evidence="3" id="KW-1185">Reference proteome</keyword>
<dbReference type="InterPro" id="IPR041078">
    <property type="entry name" value="Plavaka"/>
</dbReference>
<dbReference type="OrthoDB" id="2418900at2759"/>